<dbReference type="RefSeq" id="WP_002689506.1">
    <property type="nucleotide sequence ID" value="NZ_CM001794.1"/>
</dbReference>
<sequence>MLLTPIETAIIMTAVEGELVTTRQVYYRLEMYLILGVKVGTALRIPEKEIEVYYGKRVFGRRVNEFTKYFKHLGSSILLKSELSYDLPPDLFRAIKSVQEWRRTKLEDKQRKLNPLLGKKRNNQLEFNFAA</sequence>
<dbReference type="PATRIC" id="fig|999431.4.peg.2280"/>
<reference evidence="1" key="1">
    <citation type="submission" date="2012-01" db="EMBL/GenBank/DDBJ databases">
        <title>The Genome Sequence of Treponema denticola H1-T.</title>
        <authorList>
            <consortium name="The Broad Institute Genome Sequencing Platform"/>
            <person name="Earl A."/>
            <person name="Ward D."/>
            <person name="Feldgarden M."/>
            <person name="Gevers D."/>
            <person name="Blanton J.M."/>
            <person name="Fenno C.J."/>
            <person name="Baranova O.V."/>
            <person name="Mathney J."/>
            <person name="Dewhirst F.E."/>
            <person name="Izard J."/>
            <person name="Young S.K."/>
            <person name="Zeng Q."/>
            <person name="Gargeya S."/>
            <person name="Fitzgerald M."/>
            <person name="Haas B."/>
            <person name="Abouelleil A."/>
            <person name="Alvarado L."/>
            <person name="Arachchi H.M."/>
            <person name="Berlin A."/>
            <person name="Chapman S.B."/>
            <person name="Gearin G."/>
            <person name="Goldberg J."/>
            <person name="Griggs A."/>
            <person name="Gujja S."/>
            <person name="Hansen M."/>
            <person name="Heiman D."/>
            <person name="Howarth C."/>
            <person name="Larimer J."/>
            <person name="Lui A."/>
            <person name="MacDonald P.J.P."/>
            <person name="McCowen C."/>
            <person name="Montmayeur A."/>
            <person name="Murphy C."/>
            <person name="Neiman D."/>
            <person name="Pearson M."/>
            <person name="Priest M."/>
            <person name="Roberts A."/>
            <person name="Saif S."/>
            <person name="Shea T."/>
            <person name="Sisk P."/>
            <person name="Stolte C."/>
            <person name="Sykes S."/>
            <person name="Wortman J."/>
            <person name="Nusbaum C."/>
            <person name="Birren B."/>
        </authorList>
    </citation>
    <scope>NUCLEOTIDE SEQUENCE [LARGE SCALE GENOMIC DNA]</scope>
    <source>
        <strain evidence="1">H1-T</strain>
    </source>
</reference>
<dbReference type="AlphaFoldDB" id="M2C6R4"/>
<proteinExistence type="predicted"/>
<dbReference type="HOGENOM" id="CLU_1926642_0_0_12"/>
<evidence type="ECO:0000313" key="1">
    <source>
        <dbReference type="EMBL" id="EMB29333.1"/>
    </source>
</evidence>
<organism evidence="1">
    <name type="scientific">Treponema denticola H1-T</name>
    <dbReference type="NCBI Taxonomy" id="999431"/>
    <lineage>
        <taxon>Bacteria</taxon>
        <taxon>Pseudomonadati</taxon>
        <taxon>Spirochaetota</taxon>
        <taxon>Spirochaetia</taxon>
        <taxon>Spirochaetales</taxon>
        <taxon>Treponemataceae</taxon>
        <taxon>Treponema</taxon>
    </lineage>
</organism>
<dbReference type="Proteomes" id="UP000011708">
    <property type="component" value="Chromosome"/>
</dbReference>
<gene>
    <name evidence="1" type="ORF">HMPREF9725_02203</name>
</gene>
<protein>
    <submittedName>
        <fullName evidence="1">Uncharacterized protein</fullName>
    </submittedName>
</protein>
<name>M2C6R4_TREDN</name>
<accession>M2C6R4</accession>
<dbReference type="EMBL" id="AGDW01000022">
    <property type="protein sequence ID" value="EMB29333.1"/>
    <property type="molecule type" value="Genomic_DNA"/>
</dbReference>
<comment type="caution">
    <text evidence="1">The sequence shown here is derived from an EMBL/GenBank/DDBJ whole genome shotgun (WGS) entry which is preliminary data.</text>
</comment>